<name>A0A315ZQC7_9FIRM</name>
<dbReference type="Proteomes" id="UP000254051">
    <property type="component" value="Unassembled WGS sequence"/>
</dbReference>
<dbReference type="NCBIfam" id="TIGR01484">
    <property type="entry name" value="HAD-SF-IIB"/>
    <property type="match status" value="1"/>
</dbReference>
<dbReference type="PANTHER" id="PTHR10000">
    <property type="entry name" value="PHOSPHOSERINE PHOSPHATASE"/>
    <property type="match status" value="1"/>
</dbReference>
<reference evidence="2" key="1">
    <citation type="submission" date="2017-07" db="EMBL/GenBank/DDBJ databases">
        <authorList>
            <person name="Varghese N."/>
            <person name="Submissions S."/>
        </authorList>
    </citation>
    <scope>NUCLEOTIDE SEQUENCE [LARGE SCALE GENOMIC DNA]</scope>
    <source>
        <strain evidence="2">NLAE-zl-C134</strain>
    </source>
</reference>
<dbReference type="InterPro" id="IPR023214">
    <property type="entry name" value="HAD_sf"/>
</dbReference>
<dbReference type="InterPro" id="IPR006379">
    <property type="entry name" value="HAD-SF_hydro_IIB"/>
</dbReference>
<dbReference type="Gene3D" id="3.40.50.1000">
    <property type="entry name" value="HAD superfamily/HAD-like"/>
    <property type="match status" value="1"/>
</dbReference>
<proteinExistence type="predicted"/>
<keyword evidence="2" id="KW-1185">Reference proteome</keyword>
<dbReference type="SFLD" id="SFLDG01140">
    <property type="entry name" value="C2.B:_Phosphomannomutase_and_P"/>
    <property type="match status" value="1"/>
</dbReference>
<dbReference type="NCBIfam" id="TIGR00099">
    <property type="entry name" value="Cof-subfamily"/>
    <property type="match status" value="1"/>
</dbReference>
<dbReference type="GO" id="GO:0005829">
    <property type="term" value="C:cytosol"/>
    <property type="evidence" value="ECO:0007669"/>
    <property type="project" value="TreeGrafter"/>
</dbReference>
<dbReference type="AlphaFoldDB" id="A0A315ZQC7"/>
<dbReference type="EMBL" id="UHJJ01000018">
    <property type="protein sequence ID" value="SUQ15908.1"/>
    <property type="molecule type" value="Genomic_DNA"/>
</dbReference>
<evidence type="ECO:0000313" key="1">
    <source>
        <dbReference type="EMBL" id="SUQ15908.1"/>
    </source>
</evidence>
<dbReference type="Gene3D" id="3.30.1240.10">
    <property type="match status" value="1"/>
</dbReference>
<dbReference type="OrthoDB" id="9814970at2"/>
<dbReference type="InterPro" id="IPR036412">
    <property type="entry name" value="HAD-like_sf"/>
</dbReference>
<evidence type="ECO:0000313" key="2">
    <source>
        <dbReference type="Proteomes" id="UP000254051"/>
    </source>
</evidence>
<dbReference type="InterPro" id="IPR000150">
    <property type="entry name" value="Cof"/>
</dbReference>
<dbReference type="Pfam" id="PF08282">
    <property type="entry name" value="Hydrolase_3"/>
    <property type="match status" value="1"/>
</dbReference>
<dbReference type="PROSITE" id="PS01229">
    <property type="entry name" value="COF_2"/>
    <property type="match status" value="1"/>
</dbReference>
<evidence type="ECO:0008006" key="3">
    <source>
        <dbReference type="Google" id="ProtNLM"/>
    </source>
</evidence>
<organism evidence="1 2">
    <name type="scientific">Faecalicatena contorta</name>
    <dbReference type="NCBI Taxonomy" id="39482"/>
    <lineage>
        <taxon>Bacteria</taxon>
        <taxon>Bacillati</taxon>
        <taxon>Bacillota</taxon>
        <taxon>Clostridia</taxon>
        <taxon>Lachnospirales</taxon>
        <taxon>Lachnospiraceae</taxon>
        <taxon>Faecalicatena</taxon>
    </lineage>
</organism>
<dbReference type="RefSeq" id="WP_109714147.1">
    <property type="nucleotide sequence ID" value="NZ_QGDS01000018.1"/>
</dbReference>
<protein>
    <recommendedName>
        <fullName evidence="3">Sugar phosphatase SupH</fullName>
    </recommendedName>
</protein>
<dbReference type="GO" id="GO:0000287">
    <property type="term" value="F:magnesium ion binding"/>
    <property type="evidence" value="ECO:0007669"/>
    <property type="project" value="TreeGrafter"/>
</dbReference>
<dbReference type="SFLD" id="SFLDS00003">
    <property type="entry name" value="Haloacid_Dehalogenase"/>
    <property type="match status" value="1"/>
</dbReference>
<dbReference type="PANTHER" id="PTHR10000:SF53">
    <property type="entry name" value="5-AMINO-6-(5-PHOSPHO-D-RIBITYLAMINO)URACIL PHOSPHATASE YBJI-RELATED"/>
    <property type="match status" value="1"/>
</dbReference>
<dbReference type="SFLD" id="SFLDG01144">
    <property type="entry name" value="C2.B.4:_PGP_Like"/>
    <property type="match status" value="1"/>
</dbReference>
<dbReference type="GO" id="GO:0016791">
    <property type="term" value="F:phosphatase activity"/>
    <property type="evidence" value="ECO:0007669"/>
    <property type="project" value="TreeGrafter"/>
</dbReference>
<gene>
    <name evidence="1" type="ORF">SAMN05216529_11818</name>
</gene>
<sequence length="265" mass="29591">MIKLVASDLDGTLLQGSAQKPTPRAIELIHQLTQKGIYFVAASGRQYDNQRRMFEEIKDEISYIAENGALCIHKGKIISRATIQDDLAAKIITELKRQKHFEIMLSKEDACFLENNDPVFVNHIVNIMQNTVKIVEDLSKVEGPILKIAICSMEDGPHIVDKYLKYLQDMFGSEIKTVTSGNTWIDFLAPGSNKGTALESLINLLGVKPEECMVFGDQYNDVEMLQLAGTSYAMSNAAPGISYYSTYVTKSVEEVLEDLLSEIEE</sequence>
<dbReference type="SUPFAM" id="SSF56784">
    <property type="entry name" value="HAD-like"/>
    <property type="match status" value="1"/>
</dbReference>
<accession>A0A315ZQC7</accession>